<dbReference type="AlphaFoldDB" id="A0A135L6R7"/>
<protein>
    <recommendedName>
        <fullName evidence="5">Acid sugar phosphatase</fullName>
        <ecNumber evidence="5">3.1.3.-</ecNumber>
    </recommendedName>
</protein>
<evidence type="ECO:0000256" key="7">
    <source>
        <dbReference type="PIRSR" id="PIRSR000915-2"/>
    </source>
</evidence>
<evidence type="ECO:0000256" key="1">
    <source>
        <dbReference type="ARBA" id="ARBA00006696"/>
    </source>
</evidence>
<comment type="function">
    <text evidence="5">Catalyzes the dephosphorylation of 2-6 carbon acid sugars in vitro.</text>
</comment>
<dbReference type="OrthoDB" id="9810449at2"/>
<dbReference type="EMBL" id="LSKU01000001">
    <property type="protein sequence ID" value="KXG44695.1"/>
    <property type="molecule type" value="Genomic_DNA"/>
</dbReference>
<feature type="binding site" evidence="8">
    <location>
        <position position="7"/>
    </location>
    <ligand>
        <name>Mg(2+)</name>
        <dbReference type="ChEBI" id="CHEBI:18420"/>
    </ligand>
</feature>
<dbReference type="STRING" id="1413211.U473_12175"/>
<dbReference type="PIRSF" id="PIRSF000915">
    <property type="entry name" value="PGP-type_phosphatase"/>
    <property type="match status" value="1"/>
</dbReference>
<evidence type="ECO:0000256" key="6">
    <source>
        <dbReference type="PIRSR" id="PIRSR000915-1"/>
    </source>
</evidence>
<evidence type="ECO:0000256" key="8">
    <source>
        <dbReference type="PIRSR" id="PIRSR000915-3"/>
    </source>
</evidence>
<reference evidence="9 10" key="1">
    <citation type="submission" date="2016-02" db="EMBL/GenBank/DDBJ databases">
        <title>Draft Genome for Tepidibacillus decaturensis nov. sp. Strain Z9, an Anaerobic, Moderately Thermophilic and Heterotrophic Bacterium from Deep Subsurface of the Illinois Basin, USA.</title>
        <authorList>
            <person name="Dong Y."/>
            <person name="Chang J.Y."/>
            <person name="Sanford R."/>
            <person name="Fouke B.W."/>
        </authorList>
    </citation>
    <scope>NUCLEOTIDE SEQUENCE [LARGE SCALE GENOMIC DNA]</scope>
    <source>
        <strain evidence="9 10">Z9</strain>
    </source>
</reference>
<feature type="binding site" evidence="7">
    <location>
        <position position="184"/>
    </location>
    <ligand>
        <name>substrate</name>
    </ligand>
</feature>
<dbReference type="NCBIfam" id="TIGR01460">
    <property type="entry name" value="HAD-SF-IIA"/>
    <property type="match status" value="1"/>
</dbReference>
<keyword evidence="3" id="KW-0378">Hydrolase</keyword>
<dbReference type="Proteomes" id="UP000070352">
    <property type="component" value="Unassembled WGS sequence"/>
</dbReference>
<evidence type="ECO:0000313" key="10">
    <source>
        <dbReference type="Proteomes" id="UP000070352"/>
    </source>
</evidence>
<comment type="caution">
    <text evidence="9">The sequence shown here is derived from an EMBL/GenBank/DDBJ whole genome shotgun (WGS) entry which is preliminary data.</text>
</comment>
<dbReference type="SFLD" id="SFLDG01139">
    <property type="entry name" value="C2.A:_Pyridoxal_Phosphate_Phos"/>
    <property type="match status" value="1"/>
</dbReference>
<dbReference type="NCBIfam" id="TIGR01457">
    <property type="entry name" value="HAD-SF-IIA-hyp2"/>
    <property type="match status" value="1"/>
</dbReference>
<comment type="cofactor">
    <cofactor evidence="8">
        <name>Mg(2+)</name>
        <dbReference type="ChEBI" id="CHEBI:18420"/>
    </cofactor>
    <text evidence="8">Divalent metal ions. Mg(2+) is the most effective.</text>
</comment>
<evidence type="ECO:0000256" key="4">
    <source>
        <dbReference type="ARBA" id="ARBA00022842"/>
    </source>
</evidence>
<proteinExistence type="inferred from homology"/>
<dbReference type="GO" id="GO:0005737">
    <property type="term" value="C:cytoplasm"/>
    <property type="evidence" value="ECO:0007669"/>
    <property type="project" value="TreeGrafter"/>
</dbReference>
<feature type="active site" description="Nucleophile" evidence="6">
    <location>
        <position position="7"/>
    </location>
</feature>
<dbReference type="PANTHER" id="PTHR19288:SF46">
    <property type="entry name" value="HALOACID DEHALOGENASE-LIKE HYDROLASE DOMAIN-CONTAINING PROTEIN 2"/>
    <property type="match status" value="1"/>
</dbReference>
<dbReference type="GO" id="GO:0046872">
    <property type="term" value="F:metal ion binding"/>
    <property type="evidence" value="ECO:0007669"/>
    <property type="project" value="UniProtKB-KW"/>
</dbReference>
<name>A0A135L6R7_9BACI</name>
<feature type="binding site" evidence="8">
    <location>
        <position position="214"/>
    </location>
    <ligand>
        <name>Mg(2+)</name>
        <dbReference type="ChEBI" id="CHEBI:18420"/>
    </ligand>
</feature>
<accession>A0A135L6R7</accession>
<dbReference type="InterPro" id="IPR006354">
    <property type="entry name" value="HAD-SF_hydro_IIA_hyp1"/>
</dbReference>
<dbReference type="SFLD" id="SFLDS00003">
    <property type="entry name" value="Haloacid_Dehalogenase"/>
    <property type="match status" value="1"/>
</dbReference>
<evidence type="ECO:0000313" key="9">
    <source>
        <dbReference type="EMBL" id="KXG44695.1"/>
    </source>
</evidence>
<dbReference type="EC" id="3.1.3.-" evidence="5"/>
<organism evidence="9 10">
    <name type="scientific">Tepidibacillus decaturensis</name>
    <dbReference type="NCBI Taxonomy" id="1413211"/>
    <lineage>
        <taxon>Bacteria</taxon>
        <taxon>Bacillati</taxon>
        <taxon>Bacillota</taxon>
        <taxon>Bacilli</taxon>
        <taxon>Bacillales</taxon>
        <taxon>Bacillaceae</taxon>
        <taxon>Tepidibacillus</taxon>
    </lineage>
</organism>
<dbReference type="GO" id="GO:0016791">
    <property type="term" value="F:phosphatase activity"/>
    <property type="evidence" value="ECO:0007669"/>
    <property type="project" value="TreeGrafter"/>
</dbReference>
<dbReference type="InterPro" id="IPR036412">
    <property type="entry name" value="HAD-like_sf"/>
</dbReference>
<dbReference type="PANTHER" id="PTHR19288">
    <property type="entry name" value="4-NITROPHENYLPHOSPHATASE-RELATED"/>
    <property type="match status" value="1"/>
</dbReference>
<feature type="binding site" evidence="8">
    <location>
        <position position="9"/>
    </location>
    <ligand>
        <name>Mg(2+)</name>
        <dbReference type="ChEBI" id="CHEBI:18420"/>
    </ligand>
</feature>
<keyword evidence="2 5" id="KW-0479">Metal-binding</keyword>
<dbReference type="Pfam" id="PF13242">
    <property type="entry name" value="Hydrolase_like"/>
    <property type="match status" value="1"/>
</dbReference>
<evidence type="ECO:0000256" key="2">
    <source>
        <dbReference type="ARBA" id="ARBA00022723"/>
    </source>
</evidence>
<dbReference type="Pfam" id="PF13344">
    <property type="entry name" value="Hydrolase_6"/>
    <property type="match status" value="1"/>
</dbReference>
<feature type="active site" description="Proton donor" evidence="6">
    <location>
        <position position="9"/>
    </location>
</feature>
<gene>
    <name evidence="9" type="ORF">U473_12175</name>
</gene>
<evidence type="ECO:0000256" key="3">
    <source>
        <dbReference type="ARBA" id="ARBA00022801"/>
    </source>
</evidence>
<comment type="similarity">
    <text evidence="1 5">Belongs to the HAD-like hydrolase superfamily. NagD family.</text>
</comment>
<evidence type="ECO:0000256" key="5">
    <source>
        <dbReference type="PIRNR" id="PIRNR000915"/>
    </source>
</evidence>
<dbReference type="Gene3D" id="3.40.50.1000">
    <property type="entry name" value="HAD superfamily/HAD-like"/>
    <property type="match status" value="2"/>
</dbReference>
<dbReference type="SUPFAM" id="SSF56784">
    <property type="entry name" value="HAD-like"/>
    <property type="match status" value="1"/>
</dbReference>
<sequence length="265" mass="28736">MIGFLIDLDGTMYHGGVAIPHAPSFIQHLRERGIPFLFVTNNSSRTPKMVADHLNKLGIPAHEHEIYTSAQATAQYIIDYKLGKNVYMIGESGLEAALEEVGIQISEGINEGKEQIDAVIQGIDRAFNYQKLTKAVQLIHQGARFIITNPDHLLPSDKRPQPGAGSIAAAIQAASKKEPVVIGKPSPIIMEYAITKLMSQAPSLSRANIWVVGDNLHTDIQAGIKAGLSTALVLTGITKADDLNLSSFQPQIVVNDLFELAQKLL</sequence>
<keyword evidence="10" id="KW-1185">Reference proteome</keyword>
<dbReference type="InterPro" id="IPR023214">
    <property type="entry name" value="HAD_sf"/>
</dbReference>
<dbReference type="InterPro" id="IPR006357">
    <property type="entry name" value="HAD-SF_hydro_IIA"/>
</dbReference>
<dbReference type="RefSeq" id="WP_068726727.1">
    <property type="nucleotide sequence ID" value="NZ_LSKU01000001.1"/>
</dbReference>
<keyword evidence="4 5" id="KW-0460">Magnesium</keyword>